<evidence type="ECO:0000256" key="1">
    <source>
        <dbReference type="SAM" id="MobiDB-lite"/>
    </source>
</evidence>
<feature type="transmembrane region" description="Helical" evidence="2">
    <location>
        <begin position="114"/>
        <end position="136"/>
    </location>
</feature>
<protein>
    <submittedName>
        <fullName evidence="3">Uncharacterized protein</fullName>
    </submittedName>
</protein>
<keyword evidence="4" id="KW-1185">Reference proteome</keyword>
<evidence type="ECO:0000313" key="3">
    <source>
        <dbReference type="EMBL" id="TNV76968.1"/>
    </source>
</evidence>
<keyword evidence="2" id="KW-0812">Transmembrane</keyword>
<keyword evidence="2" id="KW-0472">Membrane</keyword>
<gene>
    <name evidence="3" type="ORF">FGO68_gene9440</name>
</gene>
<accession>A0A8J8T0E7</accession>
<evidence type="ECO:0000256" key="2">
    <source>
        <dbReference type="SAM" id="Phobius"/>
    </source>
</evidence>
<name>A0A8J8T0E7_HALGN</name>
<comment type="caution">
    <text evidence="3">The sequence shown here is derived from an EMBL/GenBank/DDBJ whole genome shotgun (WGS) entry which is preliminary data.</text>
</comment>
<feature type="compositionally biased region" description="Polar residues" evidence="1">
    <location>
        <begin position="261"/>
        <end position="277"/>
    </location>
</feature>
<evidence type="ECO:0000313" key="4">
    <source>
        <dbReference type="Proteomes" id="UP000785679"/>
    </source>
</evidence>
<proteinExistence type="predicted"/>
<feature type="transmembrane region" description="Helical" evidence="2">
    <location>
        <begin position="25"/>
        <end position="43"/>
    </location>
</feature>
<dbReference type="AlphaFoldDB" id="A0A8J8T0E7"/>
<organism evidence="3 4">
    <name type="scientific">Halteria grandinella</name>
    <dbReference type="NCBI Taxonomy" id="5974"/>
    <lineage>
        <taxon>Eukaryota</taxon>
        <taxon>Sar</taxon>
        <taxon>Alveolata</taxon>
        <taxon>Ciliophora</taxon>
        <taxon>Intramacronucleata</taxon>
        <taxon>Spirotrichea</taxon>
        <taxon>Stichotrichia</taxon>
        <taxon>Sporadotrichida</taxon>
        <taxon>Halteriidae</taxon>
        <taxon>Halteria</taxon>
    </lineage>
</organism>
<feature type="compositionally biased region" description="Basic and acidic residues" evidence="1">
    <location>
        <begin position="205"/>
        <end position="215"/>
    </location>
</feature>
<keyword evidence="2" id="KW-1133">Transmembrane helix</keyword>
<dbReference type="EMBL" id="RRYP01012654">
    <property type="protein sequence ID" value="TNV76968.1"/>
    <property type="molecule type" value="Genomic_DNA"/>
</dbReference>
<feature type="region of interest" description="Disordered" evidence="1">
    <location>
        <begin position="187"/>
        <end position="277"/>
    </location>
</feature>
<sequence length="277" mass="30604">MNIIKELTTIMGEKEGHQNRTLRSHAALLKAGILPLLILLTFVEPSYQAIQIYIPTDEDRANAALGENSTYEDPCMANNNGEICTYCCIISLGGGSCSRNIQACDRMYDREFQYISYLLAFLLSAVCGCPLFAVIMRCCILQRCCARRYENTQGVTCMELIFRIFCRCFFRFDQEYRKPGVDDYMGVGSSDWQEGEDGEGNGKQNEIKDPFDFGDAKPGSAGDEGAGMDEEKALILQNSSSAKGRNQMGPEQNGPMGMGGSSHNDMATLPPSANNRH</sequence>
<reference evidence="3" key="1">
    <citation type="submission" date="2019-06" db="EMBL/GenBank/DDBJ databases">
        <authorList>
            <person name="Zheng W."/>
        </authorList>
    </citation>
    <scope>NUCLEOTIDE SEQUENCE</scope>
    <source>
        <strain evidence="3">QDHG01</strain>
    </source>
</reference>
<dbReference type="Proteomes" id="UP000785679">
    <property type="component" value="Unassembled WGS sequence"/>
</dbReference>